<feature type="chain" id="PRO_5038853372" evidence="1">
    <location>
        <begin position="23"/>
        <end position="546"/>
    </location>
</feature>
<protein>
    <submittedName>
        <fullName evidence="2">Extracellular solute-binding protein</fullName>
    </submittedName>
</protein>
<dbReference type="SUPFAM" id="SSF53850">
    <property type="entry name" value="Periplasmic binding protein-like II"/>
    <property type="match status" value="1"/>
</dbReference>
<dbReference type="PANTHER" id="PTHR43649:SF12">
    <property type="entry name" value="DIACETYLCHITOBIOSE BINDING PROTEIN DASA"/>
    <property type="match status" value="1"/>
</dbReference>
<dbReference type="RefSeq" id="WP_153789919.1">
    <property type="nucleotide sequence ID" value="NZ_CP045915.1"/>
</dbReference>
<gene>
    <name evidence="2" type="ORF">GI584_00730</name>
</gene>
<name>A0A5Q2TD74_9BACI</name>
<dbReference type="Proteomes" id="UP000339690">
    <property type="component" value="Chromosome"/>
</dbReference>
<keyword evidence="3" id="KW-1185">Reference proteome</keyword>
<dbReference type="KEGG" id="grc:GI584_00730"/>
<sequence>MKEKITKMFMALLIFLLFTLLAACSNETGSNQDDGDTVTLKVLHNWNGSSANAPEDPMNNPVAEKITEETGVKLDFEYTNGSEVDKLTQVLATGEFPDIYIGPAWGKESEILLEAANEGQLHDLTSYIEEYPRLEEVVKKENMSISLYNNIISKQEGGQFMLHSMYPATETDIEDWLYGLYVNEDIANEVGIDPGSIKTPDDLYNFLKAVKEGEFQASGNLVFPLGAYDNGWPLDITSEMFVPVAGSGSWFIDDEGNARYNFMTEEYEEWILYMRKLMSEGLLDPEVYSHTGTIAREKVSQGRYAVIPNQFPGLWNDTKQGDIEEKYVPLGPLEDFSGDRYRTEFNVQGSQLIAVFAEASEEKLEAFIKLFDYLSSDEGFILTKYGIEGIHYDLVDGEVTAKEEMIEKRNDGTFKNEGVDHYIAFSGLDREDSLGGGPFGHQFDKQFEVKDKFTEIRRNDGIQPITGIDPHSVLQEHPNFEQIEPVTVVMGDVVQQAIHAGSDEEALNIINETRGALVDAGIEEVAAEITKQAQSGTEFMRYRTSN</sequence>
<dbReference type="InterPro" id="IPR006059">
    <property type="entry name" value="SBP"/>
</dbReference>
<dbReference type="AlphaFoldDB" id="A0A5Q2TD74"/>
<dbReference type="Pfam" id="PF01547">
    <property type="entry name" value="SBP_bac_1"/>
    <property type="match status" value="1"/>
</dbReference>
<dbReference type="PROSITE" id="PS51257">
    <property type="entry name" value="PROKAR_LIPOPROTEIN"/>
    <property type="match status" value="1"/>
</dbReference>
<evidence type="ECO:0000256" key="1">
    <source>
        <dbReference type="SAM" id="SignalP"/>
    </source>
</evidence>
<dbReference type="EMBL" id="CP045915">
    <property type="protein sequence ID" value="QGH32679.1"/>
    <property type="molecule type" value="Genomic_DNA"/>
</dbReference>
<dbReference type="Gene3D" id="3.40.190.10">
    <property type="entry name" value="Periplasmic binding protein-like II"/>
    <property type="match status" value="2"/>
</dbReference>
<evidence type="ECO:0000313" key="3">
    <source>
        <dbReference type="Proteomes" id="UP000339690"/>
    </source>
</evidence>
<reference evidence="2 3" key="1">
    <citation type="submission" date="2019-11" db="EMBL/GenBank/DDBJ databases">
        <title>Gracilibacillus salitolerans sp. nov., a moderate halophile isolated from a saline soil in northwest China.</title>
        <authorList>
            <person name="Gan L."/>
        </authorList>
    </citation>
    <scope>NUCLEOTIDE SEQUENCE [LARGE SCALE GENOMIC DNA]</scope>
    <source>
        <strain evidence="2 3">SCU50</strain>
    </source>
</reference>
<evidence type="ECO:0000313" key="2">
    <source>
        <dbReference type="EMBL" id="QGH32679.1"/>
    </source>
</evidence>
<dbReference type="InterPro" id="IPR050490">
    <property type="entry name" value="Bact_solute-bd_prot1"/>
</dbReference>
<feature type="signal peptide" evidence="1">
    <location>
        <begin position="1"/>
        <end position="22"/>
    </location>
</feature>
<organism evidence="2 3">
    <name type="scientific">Gracilibacillus salitolerans</name>
    <dbReference type="NCBI Taxonomy" id="2663022"/>
    <lineage>
        <taxon>Bacteria</taxon>
        <taxon>Bacillati</taxon>
        <taxon>Bacillota</taxon>
        <taxon>Bacilli</taxon>
        <taxon>Bacillales</taxon>
        <taxon>Bacillaceae</taxon>
        <taxon>Gracilibacillus</taxon>
    </lineage>
</organism>
<proteinExistence type="predicted"/>
<dbReference type="PANTHER" id="PTHR43649">
    <property type="entry name" value="ARABINOSE-BINDING PROTEIN-RELATED"/>
    <property type="match status" value="1"/>
</dbReference>
<keyword evidence="1" id="KW-0732">Signal</keyword>
<accession>A0A5Q2TD74</accession>